<dbReference type="OrthoDB" id="9768048at2"/>
<dbReference type="SUPFAM" id="SSF53756">
    <property type="entry name" value="UDP-Glycosyltransferase/glycogen phosphorylase"/>
    <property type="match status" value="1"/>
</dbReference>
<reference evidence="3 4" key="1">
    <citation type="submission" date="2018-02" db="EMBL/GenBank/DDBJ databases">
        <title>Genomic Encyclopedia of Archaeal and Bacterial Type Strains, Phase II (KMG-II): from individual species to whole genera.</title>
        <authorList>
            <person name="Goeker M."/>
        </authorList>
    </citation>
    <scope>NUCLEOTIDE SEQUENCE [LARGE SCALE GENOMIC DNA]</scope>
    <source>
        <strain evidence="3 4">DSM 16809</strain>
    </source>
</reference>
<name>A0A2S6IR59_9FLAO</name>
<dbReference type="InterPro" id="IPR051199">
    <property type="entry name" value="LPS_LOS_Heptosyltrfase"/>
</dbReference>
<sequence length="343" mass="38206">MPLPQRILVIRLSAMGDIAMCVPVLLALKRDYPSVEIVALSRKRFRSILEHIPDITFIEADVDNRHKGVSGLYRLSKEIKALKIDAVADFHNVLRSKILRTFLRGIPKSKIDKGRAEKKKLINDPTFFKPLTHSTERYANVLRELGFKVELKGNEFLPKKAVLPQIHDQIGRKTSKWVGFAPFAAHETKAVTIKKAKKLVKAISQDDQITILLFGGGKKEQEQLQIIAGTTSNVINMAGITSFENELSVMSQLDAMIAMDSGNGHLAALYGVPVITLWGNTHPYAGFAPYAQPEENQLTANRDKFPLVPTSIFGNKVVKGYKKATSSIKVKQVVERLKIVLES</sequence>
<dbReference type="PANTHER" id="PTHR30160:SF22">
    <property type="entry name" value="LIPOPOLYSACCHARIDE CORE BIOSYNTHESIS PROTEIN"/>
    <property type="match status" value="1"/>
</dbReference>
<dbReference type="GO" id="GO:0005829">
    <property type="term" value="C:cytosol"/>
    <property type="evidence" value="ECO:0007669"/>
    <property type="project" value="TreeGrafter"/>
</dbReference>
<dbReference type="InterPro" id="IPR002201">
    <property type="entry name" value="Glyco_trans_9"/>
</dbReference>
<proteinExistence type="predicted"/>
<dbReference type="RefSeq" id="WP_104514192.1">
    <property type="nucleotide sequence ID" value="NZ_MQVW01000027.1"/>
</dbReference>
<evidence type="ECO:0000313" key="4">
    <source>
        <dbReference type="Proteomes" id="UP000239002"/>
    </source>
</evidence>
<dbReference type="CDD" id="cd03789">
    <property type="entry name" value="GT9_LPS_heptosyltransferase"/>
    <property type="match status" value="1"/>
</dbReference>
<gene>
    <name evidence="3" type="ORF">LY01_00468</name>
</gene>
<dbReference type="Proteomes" id="UP000239002">
    <property type="component" value="Unassembled WGS sequence"/>
</dbReference>
<accession>A0A2S6IR59</accession>
<evidence type="ECO:0000313" key="3">
    <source>
        <dbReference type="EMBL" id="PPK96645.1"/>
    </source>
</evidence>
<evidence type="ECO:0000256" key="1">
    <source>
        <dbReference type="ARBA" id="ARBA00022676"/>
    </source>
</evidence>
<keyword evidence="2 3" id="KW-0808">Transferase</keyword>
<dbReference type="Pfam" id="PF01075">
    <property type="entry name" value="Glyco_transf_9"/>
    <property type="match status" value="1"/>
</dbReference>
<dbReference type="EMBL" id="PTJE01000001">
    <property type="protein sequence ID" value="PPK96645.1"/>
    <property type="molecule type" value="Genomic_DNA"/>
</dbReference>
<organism evidence="3 4">
    <name type="scientific">Nonlabens xylanidelens</name>
    <dbReference type="NCBI Taxonomy" id="191564"/>
    <lineage>
        <taxon>Bacteria</taxon>
        <taxon>Pseudomonadati</taxon>
        <taxon>Bacteroidota</taxon>
        <taxon>Flavobacteriia</taxon>
        <taxon>Flavobacteriales</taxon>
        <taxon>Flavobacteriaceae</taxon>
        <taxon>Nonlabens</taxon>
    </lineage>
</organism>
<protein>
    <submittedName>
        <fullName evidence="3">ADP-heptose:LPS heptosyltransferase</fullName>
    </submittedName>
</protein>
<keyword evidence="1" id="KW-0328">Glycosyltransferase</keyword>
<dbReference type="PANTHER" id="PTHR30160">
    <property type="entry name" value="TETRAACYLDISACCHARIDE 4'-KINASE-RELATED"/>
    <property type="match status" value="1"/>
</dbReference>
<dbReference type="GO" id="GO:0009244">
    <property type="term" value="P:lipopolysaccharide core region biosynthetic process"/>
    <property type="evidence" value="ECO:0007669"/>
    <property type="project" value="TreeGrafter"/>
</dbReference>
<comment type="caution">
    <text evidence="3">The sequence shown here is derived from an EMBL/GenBank/DDBJ whole genome shotgun (WGS) entry which is preliminary data.</text>
</comment>
<keyword evidence="4" id="KW-1185">Reference proteome</keyword>
<evidence type="ECO:0000256" key="2">
    <source>
        <dbReference type="ARBA" id="ARBA00022679"/>
    </source>
</evidence>
<dbReference type="AlphaFoldDB" id="A0A2S6IR59"/>
<dbReference type="Gene3D" id="3.40.50.2000">
    <property type="entry name" value="Glycogen Phosphorylase B"/>
    <property type="match status" value="2"/>
</dbReference>
<dbReference type="GO" id="GO:0008713">
    <property type="term" value="F:ADP-heptose-lipopolysaccharide heptosyltransferase activity"/>
    <property type="evidence" value="ECO:0007669"/>
    <property type="project" value="TreeGrafter"/>
</dbReference>